<evidence type="ECO:0000313" key="2">
    <source>
        <dbReference type="Proteomes" id="UP000799755"/>
    </source>
</evidence>
<sequence length="301" mass="33018">PEHYDVGRHITSTVGSVRAAVAVGKLLGLDTTCMQHAIGLAVTQVVGMQEFFGSDTKSFHVGRVAQGGMVALLAKDGYISSLQGLEAKHGWLHVVSARETATAYFDQLGKIWEIEKNTFKPFSCGIFMHPTIDGAIQLSNETHGKGLSIDNIKSVELRVDPEVMVLTGKTNPQTGMEEKFSIFHAAAVGLLYGDATPSRFTDEVVRNKGVVDMRKKINVTEDNSVPTDAACVTVQFNNRTEVEKHIEHAKGSIENPLTDTELKKFMEQVALAIGEPKAEDAYQAFTSIENMDDVRKVRMMY</sequence>
<proteinExistence type="predicted"/>
<organism evidence="1 2">
    <name type="scientific">Lindgomyces ingoldianus</name>
    <dbReference type="NCBI Taxonomy" id="673940"/>
    <lineage>
        <taxon>Eukaryota</taxon>
        <taxon>Fungi</taxon>
        <taxon>Dikarya</taxon>
        <taxon>Ascomycota</taxon>
        <taxon>Pezizomycotina</taxon>
        <taxon>Dothideomycetes</taxon>
        <taxon>Pleosporomycetidae</taxon>
        <taxon>Pleosporales</taxon>
        <taxon>Lindgomycetaceae</taxon>
        <taxon>Lindgomyces</taxon>
    </lineage>
</organism>
<keyword evidence="2" id="KW-1185">Reference proteome</keyword>
<protein>
    <submittedName>
        <fullName evidence="1">2-methylcitrate dehydratase PrpD</fullName>
    </submittedName>
</protein>
<reference evidence="1" key="1">
    <citation type="journal article" date="2020" name="Stud. Mycol.">
        <title>101 Dothideomycetes genomes: a test case for predicting lifestyles and emergence of pathogens.</title>
        <authorList>
            <person name="Haridas S."/>
            <person name="Albert R."/>
            <person name="Binder M."/>
            <person name="Bloem J."/>
            <person name="Labutti K."/>
            <person name="Salamov A."/>
            <person name="Andreopoulos B."/>
            <person name="Baker S."/>
            <person name="Barry K."/>
            <person name="Bills G."/>
            <person name="Bluhm B."/>
            <person name="Cannon C."/>
            <person name="Castanera R."/>
            <person name="Culley D."/>
            <person name="Daum C."/>
            <person name="Ezra D."/>
            <person name="Gonzalez J."/>
            <person name="Henrissat B."/>
            <person name="Kuo A."/>
            <person name="Liang C."/>
            <person name="Lipzen A."/>
            <person name="Lutzoni F."/>
            <person name="Magnuson J."/>
            <person name="Mondo S."/>
            <person name="Nolan M."/>
            <person name="Ohm R."/>
            <person name="Pangilinan J."/>
            <person name="Park H.-J."/>
            <person name="Ramirez L."/>
            <person name="Alfaro M."/>
            <person name="Sun H."/>
            <person name="Tritt A."/>
            <person name="Yoshinaga Y."/>
            <person name="Zwiers L.-H."/>
            <person name="Turgeon B."/>
            <person name="Goodwin S."/>
            <person name="Spatafora J."/>
            <person name="Crous P."/>
            <person name="Grigoriev I."/>
        </authorList>
    </citation>
    <scope>NUCLEOTIDE SEQUENCE</scope>
    <source>
        <strain evidence="1">ATCC 200398</strain>
    </source>
</reference>
<dbReference type="EMBL" id="MU003532">
    <property type="protein sequence ID" value="KAF2465070.1"/>
    <property type="molecule type" value="Genomic_DNA"/>
</dbReference>
<gene>
    <name evidence="1" type="ORF">BDR25DRAFT_241095</name>
</gene>
<name>A0ACB6QEZ6_9PLEO</name>
<dbReference type="Proteomes" id="UP000799755">
    <property type="component" value="Unassembled WGS sequence"/>
</dbReference>
<feature type="non-terminal residue" evidence="1">
    <location>
        <position position="1"/>
    </location>
</feature>
<comment type="caution">
    <text evidence="1">The sequence shown here is derived from an EMBL/GenBank/DDBJ whole genome shotgun (WGS) entry which is preliminary data.</text>
</comment>
<accession>A0ACB6QEZ6</accession>
<evidence type="ECO:0000313" key="1">
    <source>
        <dbReference type="EMBL" id="KAF2465070.1"/>
    </source>
</evidence>